<dbReference type="InterPro" id="IPR036679">
    <property type="entry name" value="FlgN-like_sf"/>
</dbReference>
<reference evidence="5 6" key="1">
    <citation type="submission" date="2023-12" db="EMBL/GenBank/DDBJ databases">
        <title>Friends and Foes: Symbiotic and Algicidal bacterial influence on Karenia brevis blooms.</title>
        <authorList>
            <person name="Fei C."/>
            <person name="Mohamed A.R."/>
            <person name="Booker A."/>
            <person name="Arshad M."/>
            <person name="Klass S."/>
            <person name="Ahn S."/>
            <person name="Gilbert P.M."/>
            <person name="Heil C.A."/>
            <person name="Martinez J.M."/>
            <person name="Amin S.A."/>
        </authorList>
    </citation>
    <scope>NUCLEOTIDE SEQUENCE [LARGE SCALE GENOMIC DNA]</scope>
    <source>
        <strain evidence="5 6">CE15</strain>
    </source>
</reference>
<comment type="similarity">
    <text evidence="2">Belongs to the FlgN family.</text>
</comment>
<dbReference type="Proteomes" id="UP001382455">
    <property type="component" value="Unassembled WGS sequence"/>
</dbReference>
<evidence type="ECO:0000313" key="5">
    <source>
        <dbReference type="EMBL" id="MEI4548833.1"/>
    </source>
</evidence>
<dbReference type="Gene3D" id="1.20.58.300">
    <property type="entry name" value="FlgN-like"/>
    <property type="match status" value="1"/>
</dbReference>
<organism evidence="5 6">
    <name type="scientific">Pseudoalteromonas spongiae</name>
    <dbReference type="NCBI Taxonomy" id="298657"/>
    <lineage>
        <taxon>Bacteria</taxon>
        <taxon>Pseudomonadati</taxon>
        <taxon>Pseudomonadota</taxon>
        <taxon>Gammaproteobacteria</taxon>
        <taxon>Alteromonadales</taxon>
        <taxon>Pseudoalteromonadaceae</taxon>
        <taxon>Pseudoalteromonas</taxon>
    </lineage>
</organism>
<name>A0ABU8ERK4_9GAMM</name>
<comment type="function">
    <text evidence="1">Required for the efficient initiation of filament assembly.</text>
</comment>
<sequence>MNLEQILAQQLDELNTMADILKQELEAIVARDHESLISVVESKVASLQSIQQRDQHIAKLIDQDGIDKAEYQPTINQINQVLADCKKQNDVNQVAANQSQIASQKLKNILFGKSHTGYDKTGKSFSLPNPIARGLKA</sequence>
<keyword evidence="5" id="KW-0969">Cilium</keyword>
<keyword evidence="6" id="KW-1185">Reference proteome</keyword>
<dbReference type="RefSeq" id="WP_010560745.1">
    <property type="nucleotide sequence ID" value="NZ_JBAWKS010000001.1"/>
</dbReference>
<accession>A0ABU8ERK4</accession>
<evidence type="ECO:0000256" key="4">
    <source>
        <dbReference type="SAM" id="Coils"/>
    </source>
</evidence>
<keyword evidence="5" id="KW-0966">Cell projection</keyword>
<proteinExistence type="inferred from homology"/>
<dbReference type="Pfam" id="PF05130">
    <property type="entry name" value="FlgN"/>
    <property type="match status" value="1"/>
</dbReference>
<evidence type="ECO:0000256" key="1">
    <source>
        <dbReference type="ARBA" id="ARBA00002397"/>
    </source>
</evidence>
<evidence type="ECO:0000256" key="2">
    <source>
        <dbReference type="ARBA" id="ARBA00007703"/>
    </source>
</evidence>
<dbReference type="EMBL" id="JBAWKS010000001">
    <property type="protein sequence ID" value="MEI4548833.1"/>
    <property type="molecule type" value="Genomic_DNA"/>
</dbReference>
<dbReference type="InterPro" id="IPR007809">
    <property type="entry name" value="FlgN-like"/>
</dbReference>
<dbReference type="SUPFAM" id="SSF140566">
    <property type="entry name" value="FlgN-like"/>
    <property type="match status" value="1"/>
</dbReference>
<keyword evidence="3" id="KW-1005">Bacterial flagellum biogenesis</keyword>
<evidence type="ECO:0000313" key="6">
    <source>
        <dbReference type="Proteomes" id="UP001382455"/>
    </source>
</evidence>
<protein>
    <submittedName>
        <fullName evidence="5">Flagellar protein FlgN</fullName>
    </submittedName>
</protein>
<keyword evidence="4" id="KW-0175">Coiled coil</keyword>
<feature type="coiled-coil region" evidence="4">
    <location>
        <begin position="4"/>
        <end position="31"/>
    </location>
</feature>
<gene>
    <name evidence="5" type="ORF">WAE96_03795</name>
</gene>
<comment type="caution">
    <text evidence="5">The sequence shown here is derived from an EMBL/GenBank/DDBJ whole genome shotgun (WGS) entry which is preliminary data.</text>
</comment>
<evidence type="ECO:0000256" key="3">
    <source>
        <dbReference type="ARBA" id="ARBA00022795"/>
    </source>
</evidence>
<keyword evidence="5" id="KW-0282">Flagellum</keyword>